<dbReference type="InterPro" id="IPR058245">
    <property type="entry name" value="NreC/VraR/RcsB-like_REC"/>
</dbReference>
<feature type="coiled-coil region" evidence="8">
    <location>
        <begin position="148"/>
        <end position="175"/>
    </location>
</feature>
<dbReference type="Proteomes" id="UP000094570">
    <property type="component" value="Unassembled WGS sequence"/>
</dbReference>
<accession>A0A1E3G2D2</accession>
<comment type="caution">
    <text evidence="12">The sequence shown here is derived from an EMBL/GenBank/DDBJ whole genome shotgun (WGS) entry which is preliminary data.</text>
</comment>
<dbReference type="RefSeq" id="WP_069293254.1">
    <property type="nucleotide sequence ID" value="NZ_CP140110.1"/>
</dbReference>
<evidence type="ECO:0000259" key="10">
    <source>
        <dbReference type="PROSITE" id="PS50110"/>
    </source>
</evidence>
<dbReference type="CDD" id="cd17535">
    <property type="entry name" value="REC_NarL-like"/>
    <property type="match status" value="1"/>
</dbReference>
<dbReference type="PANTHER" id="PTHR43395:SF1">
    <property type="entry name" value="CHEMOTAXIS PROTEIN CHEA"/>
    <property type="match status" value="1"/>
</dbReference>
<dbReference type="InterPro" id="IPR011006">
    <property type="entry name" value="CheY-like_superfamily"/>
</dbReference>
<dbReference type="Pfam" id="PF02518">
    <property type="entry name" value="HATPase_c"/>
    <property type="match status" value="1"/>
</dbReference>
<evidence type="ECO:0000256" key="2">
    <source>
        <dbReference type="ARBA" id="ARBA00012438"/>
    </source>
</evidence>
<evidence type="ECO:0000256" key="1">
    <source>
        <dbReference type="ARBA" id="ARBA00000085"/>
    </source>
</evidence>
<evidence type="ECO:0000256" key="7">
    <source>
        <dbReference type="PROSITE-ProRule" id="PRU00169"/>
    </source>
</evidence>
<feature type="domain" description="HPt" evidence="11">
    <location>
        <begin position="2"/>
        <end position="109"/>
    </location>
</feature>
<keyword evidence="4" id="KW-0808">Transferase</keyword>
<feature type="domain" description="Histidine kinase" evidence="9">
    <location>
        <begin position="127"/>
        <end position="355"/>
    </location>
</feature>
<evidence type="ECO:0000256" key="4">
    <source>
        <dbReference type="ARBA" id="ARBA00022679"/>
    </source>
</evidence>
<dbReference type="SUPFAM" id="SSF52172">
    <property type="entry name" value="CheY-like"/>
    <property type="match status" value="1"/>
</dbReference>
<feature type="domain" description="Response regulatory" evidence="10">
    <location>
        <begin position="472"/>
        <end position="585"/>
    </location>
</feature>
<evidence type="ECO:0000256" key="3">
    <source>
        <dbReference type="ARBA" id="ARBA00022553"/>
    </source>
</evidence>
<dbReference type="OrthoDB" id="9780153at2"/>
<dbReference type="PANTHER" id="PTHR43395">
    <property type="entry name" value="SENSOR HISTIDINE KINASE CHEA"/>
    <property type="match status" value="1"/>
</dbReference>
<dbReference type="SMART" id="SM00387">
    <property type="entry name" value="HATPase_c"/>
    <property type="match status" value="1"/>
</dbReference>
<dbReference type="InterPro" id="IPR003594">
    <property type="entry name" value="HATPase_dom"/>
</dbReference>
<feature type="modified residue" description="Phosphohistidine" evidence="6">
    <location>
        <position position="44"/>
    </location>
</feature>
<reference evidence="13" key="1">
    <citation type="submission" date="2016-04" db="EMBL/GenBank/DDBJ databases">
        <title>The genome sequence project of a novel Fervidobacterium isolate from a hot spring in Thailand.</title>
        <authorList>
            <person name="Gonzalez J.M."/>
            <person name="Cuecas A."/>
            <person name="Kanoksilapatham W."/>
        </authorList>
    </citation>
    <scope>NUCLEOTIDE SEQUENCE [LARGE SCALE GENOMIC DNA]</scope>
    <source>
        <strain evidence="13">FC2004</strain>
    </source>
</reference>
<organism evidence="12 13">
    <name type="scientific">Fervidobacterium thailandense</name>
    <dbReference type="NCBI Taxonomy" id="1008305"/>
    <lineage>
        <taxon>Bacteria</taxon>
        <taxon>Thermotogati</taxon>
        <taxon>Thermotogota</taxon>
        <taxon>Thermotogae</taxon>
        <taxon>Thermotogales</taxon>
        <taxon>Fervidobacteriaceae</taxon>
        <taxon>Fervidobacterium</taxon>
    </lineage>
</organism>
<dbReference type="SMART" id="SM00073">
    <property type="entry name" value="HPT"/>
    <property type="match status" value="1"/>
</dbReference>
<dbReference type="PROSITE" id="PS50110">
    <property type="entry name" value="RESPONSE_REGULATORY"/>
    <property type="match status" value="1"/>
</dbReference>
<dbReference type="PRINTS" id="PR00344">
    <property type="entry name" value="BCTRLSENSOR"/>
</dbReference>
<evidence type="ECO:0000313" key="12">
    <source>
        <dbReference type="EMBL" id="ODN30387.1"/>
    </source>
</evidence>
<keyword evidence="13" id="KW-1185">Reference proteome</keyword>
<evidence type="ECO:0000259" key="9">
    <source>
        <dbReference type="PROSITE" id="PS50109"/>
    </source>
</evidence>
<dbReference type="InterPro" id="IPR005467">
    <property type="entry name" value="His_kinase_dom"/>
</dbReference>
<dbReference type="InterPro" id="IPR051315">
    <property type="entry name" value="Bact_Chemotaxis_CheA"/>
</dbReference>
<dbReference type="InterPro" id="IPR036641">
    <property type="entry name" value="HPT_dom_sf"/>
</dbReference>
<keyword evidence="3 7" id="KW-0597">Phosphoprotein</keyword>
<dbReference type="STRING" id="1008305.A4H02_05945"/>
<dbReference type="Pfam" id="PF00072">
    <property type="entry name" value="Response_reg"/>
    <property type="match status" value="1"/>
</dbReference>
<evidence type="ECO:0000259" key="11">
    <source>
        <dbReference type="PROSITE" id="PS50894"/>
    </source>
</evidence>
<dbReference type="CDD" id="cd00088">
    <property type="entry name" value="HPT"/>
    <property type="match status" value="1"/>
</dbReference>
<dbReference type="FunFam" id="3.30.565.10:FF:000016">
    <property type="entry name" value="Chemotaxis protein CheA, putative"/>
    <property type="match status" value="1"/>
</dbReference>
<protein>
    <recommendedName>
        <fullName evidence="2">histidine kinase</fullName>
        <ecNumber evidence="2">2.7.13.3</ecNumber>
    </recommendedName>
</protein>
<dbReference type="SMART" id="SM00448">
    <property type="entry name" value="REC"/>
    <property type="match status" value="1"/>
</dbReference>
<dbReference type="AlphaFoldDB" id="A0A1E3G2D2"/>
<dbReference type="Pfam" id="PF01627">
    <property type="entry name" value="Hpt"/>
    <property type="match status" value="1"/>
</dbReference>
<evidence type="ECO:0000256" key="5">
    <source>
        <dbReference type="ARBA" id="ARBA00022777"/>
    </source>
</evidence>
<dbReference type="InterPro" id="IPR004358">
    <property type="entry name" value="Sig_transdc_His_kin-like_C"/>
</dbReference>
<sequence>MNTDFLEIFFQELREKGQSAVEMIKRFLETRERELINEIYRVFHTIKGSASLVGLIGFRDLMHNLESYFKKYESGELELTDELLARMLSIIPELLNRTDDISEEELKSYLDILEGKQRAQAAVVKEAFSENLSGILIDIISKTLSIENSLMRNDVKNALREVRTLKSRLLNIMEENFYVKLSNLLRNFDTLVIQEATLNQKKVKLELQIGQEKVERKDSQVLFDALVHLVRNAIAHGIEPSEERKRKGKPEYGTITLRSYLEGGELYLEVEDDGAGIDLEKVRKKAAEKGLGHLPPEEIIFVPGFSTKDTADGTAGRGVGLDAVRNFAMARGGNVEVVTAPGKGTKFIVHFPVKSFVVKVVVVEADGVIFAVETNDLMAVIVSAQTIDDKVKYKDKLYDISFSSANPRFCLITSSKKALLVDSIVGVFDGQISNESYGFVKGFVKNIFIYPLPVIDVSKISKRAEKSFKKRTILIVDDSFVTRSILSKFLRTFGYEVLEAKSGEEGIEISKKTDVDLVVCDVEMPGLDGFETTKRIKEIKPKLPVVIFSTLSEEQLIRGMEVGADGYLSKSEPPERLLKLVERLVEVE</sequence>
<dbReference type="GO" id="GO:0004673">
    <property type="term" value="F:protein histidine kinase activity"/>
    <property type="evidence" value="ECO:0007669"/>
    <property type="project" value="UniProtKB-EC"/>
</dbReference>
<dbReference type="GO" id="GO:0000160">
    <property type="term" value="P:phosphorelay signal transduction system"/>
    <property type="evidence" value="ECO:0007669"/>
    <property type="project" value="InterPro"/>
</dbReference>
<evidence type="ECO:0000256" key="6">
    <source>
        <dbReference type="PROSITE-ProRule" id="PRU00110"/>
    </source>
</evidence>
<dbReference type="EMBL" id="LWAF01000007">
    <property type="protein sequence ID" value="ODN30387.1"/>
    <property type="molecule type" value="Genomic_DNA"/>
</dbReference>
<dbReference type="InterPro" id="IPR001789">
    <property type="entry name" value="Sig_transdc_resp-reg_receiver"/>
</dbReference>
<evidence type="ECO:0000256" key="8">
    <source>
        <dbReference type="SAM" id="Coils"/>
    </source>
</evidence>
<keyword evidence="5" id="KW-0418">Kinase</keyword>
<comment type="catalytic activity">
    <reaction evidence="1">
        <text>ATP + protein L-histidine = ADP + protein N-phospho-L-histidine.</text>
        <dbReference type="EC" id="2.7.13.3"/>
    </reaction>
</comment>
<dbReference type="EC" id="2.7.13.3" evidence="2"/>
<dbReference type="Gene3D" id="1.20.120.160">
    <property type="entry name" value="HPT domain"/>
    <property type="match status" value="1"/>
</dbReference>
<evidence type="ECO:0000313" key="13">
    <source>
        <dbReference type="Proteomes" id="UP000094570"/>
    </source>
</evidence>
<dbReference type="InterPro" id="IPR036890">
    <property type="entry name" value="HATPase_C_sf"/>
</dbReference>
<keyword evidence="8" id="KW-0175">Coiled coil</keyword>
<dbReference type="PROSITE" id="PS50109">
    <property type="entry name" value="HIS_KIN"/>
    <property type="match status" value="1"/>
</dbReference>
<dbReference type="PROSITE" id="PS50894">
    <property type="entry name" value="HPT"/>
    <property type="match status" value="1"/>
</dbReference>
<dbReference type="SUPFAM" id="SSF55874">
    <property type="entry name" value="ATPase domain of HSP90 chaperone/DNA topoisomerase II/histidine kinase"/>
    <property type="match status" value="1"/>
</dbReference>
<gene>
    <name evidence="12" type="ORF">A4H02_05945</name>
</gene>
<name>A0A1E3G2D2_9BACT</name>
<dbReference type="SUPFAM" id="SSF47226">
    <property type="entry name" value="Histidine-containing phosphotransfer domain, HPT domain"/>
    <property type="match status" value="1"/>
</dbReference>
<dbReference type="InterPro" id="IPR008207">
    <property type="entry name" value="Sig_transdc_His_kin_Hpt_dom"/>
</dbReference>
<dbReference type="Gene3D" id="3.40.50.2300">
    <property type="match status" value="1"/>
</dbReference>
<proteinExistence type="predicted"/>
<dbReference type="Gene3D" id="3.30.565.10">
    <property type="entry name" value="Histidine kinase-like ATPase, C-terminal domain"/>
    <property type="match status" value="1"/>
</dbReference>
<feature type="modified residue" description="4-aspartylphosphate" evidence="7">
    <location>
        <position position="521"/>
    </location>
</feature>